<comment type="pathway">
    <text evidence="1">Amino-sugar metabolism; 1,6-anhydro-N-acetylmuramate degradation.</text>
</comment>
<feature type="binding site" evidence="1">
    <location>
        <begin position="12"/>
        <end position="19"/>
    </location>
    <ligand>
        <name>ATP</name>
        <dbReference type="ChEBI" id="CHEBI:30616"/>
    </ligand>
</feature>
<name>C6X844_METGS</name>
<dbReference type="eggNOG" id="COG2377">
    <property type="taxonomic scope" value="Bacteria"/>
</dbReference>
<dbReference type="NCBIfam" id="NF007148">
    <property type="entry name" value="PRK09585.3-2"/>
    <property type="match status" value="1"/>
</dbReference>
<comment type="pathway">
    <text evidence="1">Cell wall biogenesis; peptidoglycan recycling.</text>
</comment>
<keyword evidence="1" id="KW-0808">Transferase</keyword>
<dbReference type="CDD" id="cd24050">
    <property type="entry name" value="ASKHA_NBD_ANMK"/>
    <property type="match status" value="1"/>
</dbReference>
<dbReference type="AlphaFoldDB" id="C6X844"/>
<dbReference type="PANTHER" id="PTHR30605">
    <property type="entry name" value="ANHYDRO-N-ACETYLMURAMIC ACID KINASE"/>
    <property type="match status" value="1"/>
</dbReference>
<reference evidence="2 3" key="2">
    <citation type="journal article" date="2011" name="J. Bacteriol.">
        <title>Genomes of three methylotrophs from a single niche uncover genetic and metabolic divergence of Methylophilaceae.</title>
        <authorList>
            <person name="Lapidus A."/>
            <person name="Clum A."/>
            <person name="Labutti K."/>
            <person name="Kaluzhnaya M.G."/>
            <person name="Lim S."/>
            <person name="Beck D.A."/>
            <person name="Glavina Del Rio T."/>
            <person name="Nolan M."/>
            <person name="Mavromatis K."/>
            <person name="Huntemann M."/>
            <person name="Lucas S."/>
            <person name="Lidstrom M.E."/>
            <person name="Ivanova N."/>
            <person name="Chistoserdova L."/>
        </authorList>
    </citation>
    <scope>NUCLEOTIDE SEQUENCE [LARGE SCALE GENOMIC DNA]</scope>
    <source>
        <strain evidence="2 3">SIP3-4</strain>
    </source>
</reference>
<dbReference type="InterPro" id="IPR005338">
    <property type="entry name" value="Anhydro_N_Ac-Mur_kinase"/>
</dbReference>
<dbReference type="UniPathway" id="UPA00343"/>
<dbReference type="PANTHER" id="PTHR30605:SF0">
    <property type="entry name" value="ANHYDRO-N-ACETYLMURAMIC ACID KINASE"/>
    <property type="match status" value="1"/>
</dbReference>
<dbReference type="HAMAP" id="MF_01270">
    <property type="entry name" value="AnhMurNAc_kinase"/>
    <property type="match status" value="1"/>
</dbReference>
<dbReference type="EMBL" id="CP001674">
    <property type="protein sequence ID" value="ACT49314.1"/>
    <property type="molecule type" value="Genomic_DNA"/>
</dbReference>
<organism evidence="2 3">
    <name type="scientific">Methylovorus glucosotrophus (strain SIP3-4)</name>
    <dbReference type="NCBI Taxonomy" id="582744"/>
    <lineage>
        <taxon>Bacteria</taxon>
        <taxon>Pseudomonadati</taxon>
        <taxon>Pseudomonadota</taxon>
        <taxon>Betaproteobacteria</taxon>
        <taxon>Nitrosomonadales</taxon>
        <taxon>Methylophilaceae</taxon>
        <taxon>Methylovorus</taxon>
    </lineage>
</organism>
<dbReference type="GO" id="GO:0005524">
    <property type="term" value="F:ATP binding"/>
    <property type="evidence" value="ECO:0007669"/>
    <property type="project" value="UniProtKB-UniRule"/>
</dbReference>
<accession>C6X844</accession>
<dbReference type="GO" id="GO:0006040">
    <property type="term" value="P:amino sugar metabolic process"/>
    <property type="evidence" value="ECO:0007669"/>
    <property type="project" value="InterPro"/>
</dbReference>
<proteinExistence type="inferred from homology"/>
<dbReference type="STRING" id="582744.Msip34_0065"/>
<reference evidence="3" key="1">
    <citation type="submission" date="2009-07" db="EMBL/GenBank/DDBJ databases">
        <title>Complete sequence of chromosome of Methylovorus sp. SIP3-4.</title>
        <authorList>
            <person name="Lucas S."/>
            <person name="Copeland A."/>
            <person name="Lapidus A."/>
            <person name="Glavina del Rio T."/>
            <person name="Tice H."/>
            <person name="Bruce D."/>
            <person name="Goodwin L."/>
            <person name="Pitluck S."/>
            <person name="Clum A."/>
            <person name="Larimer F."/>
            <person name="Land M."/>
            <person name="Hauser L."/>
            <person name="Kyrpides N."/>
            <person name="Mikhailova N."/>
            <person name="Kayluzhnaya M."/>
            <person name="Chistoserdova L."/>
        </authorList>
    </citation>
    <scope>NUCLEOTIDE SEQUENCE [LARGE SCALE GENOMIC DNA]</scope>
    <source>
        <strain evidence="3">SIP3-4</strain>
    </source>
</reference>
<dbReference type="Gene3D" id="3.30.420.40">
    <property type="match status" value="2"/>
</dbReference>
<dbReference type="HOGENOM" id="CLU_038782_0_0_4"/>
<dbReference type="GO" id="GO:0097175">
    <property type="term" value="P:1,6-anhydro-N-acetyl-beta-muramic acid catabolic process"/>
    <property type="evidence" value="ECO:0007669"/>
    <property type="project" value="UniProtKB-UniRule"/>
</dbReference>
<comment type="similarity">
    <text evidence="1">Belongs to the anhydro-N-acetylmuramic acid kinase family.</text>
</comment>
<sequence length="364" mass="39206">MSTELYIGMMSGTSMDGVDAVIAELDGHSCHVRHTYSIPYSAELRAALLDLHTPAHNELELAASAANQLAHLYAETVRALLASAYVDKSRIRAIGCHGQTIRHRPELGFTLQLGNAALLAELLDMTVIADFRSRDVAAGGQGAPLVPAFHQAVFAHPQANRAVINIGGIANITDLPSAGEVRGFDSGPGNMLMDAWTEKHLGERYDAGGRWAATGVVIEKLLQQWLQYPYFSASPPKSTGRDSFNMAWLEQHLEGAYAPEDVQRTLLELTARSIANAINDFCDNVDEAYICGGGAHNSLLLERLQELLPAIKIRLSDSLGIGVNWVEAAAFAWLAQQCMEGKPANLPAVTGAKGPRILGAIYAR</sequence>
<dbReference type="GO" id="GO:0016301">
    <property type="term" value="F:kinase activity"/>
    <property type="evidence" value="ECO:0007669"/>
    <property type="project" value="UniProtKB-KW"/>
</dbReference>
<comment type="catalytic activity">
    <reaction evidence="1">
        <text>1,6-anhydro-N-acetyl-beta-muramate + ATP + H2O = N-acetyl-D-muramate 6-phosphate + ADP + H(+)</text>
        <dbReference type="Rhea" id="RHEA:24952"/>
        <dbReference type="ChEBI" id="CHEBI:15377"/>
        <dbReference type="ChEBI" id="CHEBI:15378"/>
        <dbReference type="ChEBI" id="CHEBI:30616"/>
        <dbReference type="ChEBI" id="CHEBI:58690"/>
        <dbReference type="ChEBI" id="CHEBI:58722"/>
        <dbReference type="ChEBI" id="CHEBI:456216"/>
        <dbReference type="EC" id="2.7.1.170"/>
    </reaction>
</comment>
<dbReference type="EC" id="2.7.1.170" evidence="1"/>
<evidence type="ECO:0000313" key="2">
    <source>
        <dbReference type="EMBL" id="ACT49314.1"/>
    </source>
</evidence>
<evidence type="ECO:0000256" key="1">
    <source>
        <dbReference type="HAMAP-Rule" id="MF_01270"/>
    </source>
</evidence>
<dbReference type="RefSeq" id="WP_015829103.1">
    <property type="nucleotide sequence ID" value="NC_012969.1"/>
</dbReference>
<comment type="function">
    <text evidence="1">Catalyzes the specific phosphorylation of 1,6-anhydro-N-acetylmuramic acid (anhMurNAc) with the simultaneous cleavage of the 1,6-anhydro ring, generating MurNAc-6-P. Is required for the utilization of anhMurNAc either imported from the medium or derived from its own cell wall murein, and thus plays a role in cell wall recycling.</text>
</comment>
<protein>
    <recommendedName>
        <fullName evidence="1">Anhydro-N-acetylmuramic acid kinase</fullName>
        <ecNumber evidence="1">2.7.1.170</ecNumber>
    </recommendedName>
    <alternativeName>
        <fullName evidence="1">AnhMurNAc kinase</fullName>
    </alternativeName>
</protein>
<keyword evidence="1" id="KW-0067">ATP-binding</keyword>
<dbReference type="UniPathway" id="UPA00544"/>
<dbReference type="OrthoDB" id="9763949at2"/>
<keyword evidence="3" id="KW-1185">Reference proteome</keyword>
<dbReference type="NCBIfam" id="NF007139">
    <property type="entry name" value="PRK09585.1-3"/>
    <property type="match status" value="1"/>
</dbReference>
<dbReference type="Pfam" id="PF03702">
    <property type="entry name" value="AnmK"/>
    <property type="match status" value="1"/>
</dbReference>
<keyword evidence="1" id="KW-0119">Carbohydrate metabolism</keyword>
<dbReference type="GO" id="GO:0009254">
    <property type="term" value="P:peptidoglycan turnover"/>
    <property type="evidence" value="ECO:0007669"/>
    <property type="project" value="UniProtKB-UniRule"/>
</dbReference>
<dbReference type="KEGG" id="mei:Msip34_0065"/>
<dbReference type="GO" id="GO:0016773">
    <property type="term" value="F:phosphotransferase activity, alcohol group as acceptor"/>
    <property type="evidence" value="ECO:0007669"/>
    <property type="project" value="UniProtKB-UniRule"/>
</dbReference>
<evidence type="ECO:0000313" key="3">
    <source>
        <dbReference type="Proteomes" id="UP000002743"/>
    </source>
</evidence>
<keyword evidence="1" id="KW-0547">Nucleotide-binding</keyword>
<dbReference type="SUPFAM" id="SSF53067">
    <property type="entry name" value="Actin-like ATPase domain"/>
    <property type="match status" value="1"/>
</dbReference>
<dbReference type="InterPro" id="IPR043129">
    <property type="entry name" value="ATPase_NBD"/>
</dbReference>
<keyword evidence="1" id="KW-0418">Kinase</keyword>
<gene>
    <name evidence="1" type="primary">anmK</name>
    <name evidence="2" type="ordered locus">Msip34_0065</name>
</gene>
<dbReference type="Proteomes" id="UP000002743">
    <property type="component" value="Chromosome"/>
</dbReference>